<dbReference type="SMART" id="SM00191">
    <property type="entry name" value="Int_alpha"/>
    <property type="match status" value="5"/>
</dbReference>
<dbReference type="InterPro" id="IPR013517">
    <property type="entry name" value="FG-GAP"/>
</dbReference>
<protein>
    <submittedName>
        <fullName evidence="4">Beta-propeller repeat containing protein</fullName>
    </submittedName>
</protein>
<keyword evidence="3" id="KW-0325">Glycoprotein</keyword>
<dbReference type="InterPro" id="IPR011043">
    <property type="entry name" value="Gal_Oxase/kelch_b-propeller"/>
</dbReference>
<proteinExistence type="predicted"/>
<reference evidence="4 5" key="1">
    <citation type="submission" date="2020-11" db="EMBL/GenBank/DDBJ databases">
        <title>Carbohydrate-dependent, anaerobic sulfur respiration: A novel catabolism in halophilic archaea.</title>
        <authorList>
            <person name="Sorokin D.Y."/>
            <person name="Messina E."/>
            <person name="Smedile F."/>
            <person name="La Cono V."/>
            <person name="Hallsworth J.E."/>
            <person name="Yakimov M.M."/>
        </authorList>
    </citation>
    <scope>NUCLEOTIDE SEQUENCE [LARGE SCALE GENOMIC DNA]</scope>
    <source>
        <strain evidence="4 5">HSR-Est</strain>
    </source>
</reference>
<keyword evidence="1" id="KW-0732">Signal</keyword>
<dbReference type="InterPro" id="IPR013519">
    <property type="entry name" value="Int_alpha_beta-p"/>
</dbReference>
<dbReference type="EMBL" id="CP064791">
    <property type="protein sequence ID" value="QSG14727.1"/>
    <property type="molecule type" value="Genomic_DNA"/>
</dbReference>
<evidence type="ECO:0000256" key="3">
    <source>
        <dbReference type="ARBA" id="ARBA00023180"/>
    </source>
</evidence>
<sequence length="490" mass="50729">MLNIGPTCCDTLANESHVRIYGCRDRVRALTSALGSHRSDNPQFPTNYFSSTIQSEPMDRKRRRLLQLAGGSSLAILAGCSSLAESNPGTVAAPFDSQQGTLVPNEGASSIIAIQSVALAENGETALIGTFSGDDPHGSLKGEVHVFAQGTESWTRQTTLAPDESHEGDYFGDGVALADNGKTAIIGALSDNNSNGERAGAVYVFTRSDGSWAQQAKLLPNDGDSGDTFGFAVAVADDGLSVLIGAEHDGDPNGKGAGSAYVFSRANGSWTQQAKLVPENGDGGDSFGASVALSADGTVALVGAPQDETPHGNESGSVYVFTYRDGSWIRRAKLVPGDGDSNDNFGSPVAVTGDGRAALIGAVSDEDSNGKSPGSAYVFIRDSGDWTQQAKLSAENGNEEEYFGRSVALADDRSTALIGAYDTGVDTGSMYVFSRSDDSWTQQGKLAPDNSDHNDAVGLTVALASNGPTALLGAGWGHGSENTVAAYVFT</sequence>
<evidence type="ECO:0000313" key="4">
    <source>
        <dbReference type="EMBL" id="QSG14727.1"/>
    </source>
</evidence>
<dbReference type="Gene3D" id="2.130.10.130">
    <property type="entry name" value="Integrin alpha, N-terminal"/>
    <property type="match status" value="2"/>
</dbReference>
<dbReference type="PANTHER" id="PTHR36220:SF1">
    <property type="entry name" value="GAMMA TUBULIN COMPLEX COMPONENT C-TERMINAL DOMAIN-CONTAINING PROTEIN"/>
    <property type="match status" value="1"/>
</dbReference>
<dbReference type="Pfam" id="PF14312">
    <property type="entry name" value="FG-GAP_2"/>
    <property type="match status" value="5"/>
</dbReference>
<name>A0A897NPK6_9EURY</name>
<dbReference type="InterPro" id="IPR028994">
    <property type="entry name" value="Integrin_alpha_N"/>
</dbReference>
<gene>
    <name evidence="4" type="ORF">HSEST_1194</name>
</gene>
<evidence type="ECO:0000256" key="2">
    <source>
        <dbReference type="ARBA" id="ARBA00022737"/>
    </source>
</evidence>
<dbReference type="SUPFAM" id="SSF50965">
    <property type="entry name" value="Galactose oxidase, central domain"/>
    <property type="match status" value="1"/>
</dbReference>
<dbReference type="PANTHER" id="PTHR36220">
    <property type="entry name" value="UNNAMED PRODUCT"/>
    <property type="match status" value="1"/>
</dbReference>
<organism evidence="4 5">
    <name type="scientific">Halapricum desulfuricans</name>
    <dbReference type="NCBI Taxonomy" id="2841257"/>
    <lineage>
        <taxon>Archaea</taxon>
        <taxon>Methanobacteriati</taxon>
        <taxon>Methanobacteriota</taxon>
        <taxon>Stenosarchaea group</taxon>
        <taxon>Halobacteria</taxon>
        <taxon>Halobacteriales</taxon>
        <taxon>Haloarculaceae</taxon>
        <taxon>Halapricum</taxon>
    </lineage>
</organism>
<evidence type="ECO:0000313" key="5">
    <source>
        <dbReference type="Proteomes" id="UP000663292"/>
    </source>
</evidence>
<keyword evidence="5" id="KW-1185">Reference proteome</keyword>
<keyword evidence="2" id="KW-0677">Repeat</keyword>
<dbReference type="PROSITE" id="PS51470">
    <property type="entry name" value="FG_GAP"/>
    <property type="match status" value="2"/>
</dbReference>
<dbReference type="AlphaFoldDB" id="A0A897NPK6"/>
<accession>A0A897NPK6</accession>
<dbReference type="Proteomes" id="UP000663292">
    <property type="component" value="Chromosome"/>
</dbReference>
<evidence type="ECO:0000256" key="1">
    <source>
        <dbReference type="ARBA" id="ARBA00022729"/>
    </source>
</evidence>